<dbReference type="AlphaFoldDB" id="A0A8I1DRQ3"/>
<organism evidence="1 2">
    <name type="scientific">Burkholderia cepacia</name>
    <name type="common">Pseudomonas cepacia</name>
    <dbReference type="NCBI Taxonomy" id="292"/>
    <lineage>
        <taxon>Bacteria</taxon>
        <taxon>Pseudomonadati</taxon>
        <taxon>Pseudomonadota</taxon>
        <taxon>Betaproteobacteria</taxon>
        <taxon>Burkholderiales</taxon>
        <taxon>Burkholderiaceae</taxon>
        <taxon>Burkholderia</taxon>
        <taxon>Burkholderia cepacia complex</taxon>
    </lineage>
</organism>
<dbReference type="EMBL" id="JAEDXG010000066">
    <property type="protein sequence ID" value="MBH9702325.1"/>
    <property type="molecule type" value="Genomic_DNA"/>
</dbReference>
<reference evidence="1" key="1">
    <citation type="submission" date="2020-12" db="EMBL/GenBank/DDBJ databases">
        <title>Burkholderia cepacia complex in Mexico.</title>
        <authorList>
            <person name="Estrada P."/>
        </authorList>
    </citation>
    <scope>NUCLEOTIDE SEQUENCE</scope>
    <source>
        <strain evidence="1">871</strain>
    </source>
</reference>
<dbReference type="RefSeq" id="WP_176129632.1">
    <property type="nucleotide sequence ID" value="NZ_CADDZZ010000002.1"/>
</dbReference>
<name>A0A8I1DRQ3_BURCE</name>
<evidence type="ECO:0000313" key="1">
    <source>
        <dbReference type="EMBL" id="MBH9702325.1"/>
    </source>
</evidence>
<evidence type="ECO:0000313" key="2">
    <source>
        <dbReference type="Proteomes" id="UP000645612"/>
    </source>
</evidence>
<dbReference type="Pfam" id="PF15581">
    <property type="entry name" value="Imm58"/>
    <property type="match status" value="1"/>
</dbReference>
<dbReference type="Proteomes" id="UP000645612">
    <property type="component" value="Unassembled WGS sequence"/>
</dbReference>
<proteinExistence type="predicted"/>
<sequence>MRIFLASIILALILMCSLFAYLWIDRAISLGYANQSLSQSNTSLQSLERLLGNSWRGMSKQVLLEKLREEAGAQSDMLIYVEDEGGVVWFGEIRFNIENGRLVNVGH</sequence>
<accession>A0A8I1DRQ3</accession>
<dbReference type="InterPro" id="IPR028968">
    <property type="entry name" value="Imm58"/>
</dbReference>
<comment type="caution">
    <text evidence="1">The sequence shown here is derived from an EMBL/GenBank/DDBJ whole genome shotgun (WGS) entry which is preliminary data.</text>
</comment>
<protein>
    <submittedName>
        <fullName evidence="1">Immunity protein 58</fullName>
    </submittedName>
</protein>
<gene>
    <name evidence="1" type="ORF">JAO13_38440</name>
</gene>